<keyword evidence="1" id="KW-0175">Coiled coil</keyword>
<dbReference type="EMBL" id="OC011131">
    <property type="protein sequence ID" value="CAD7267989.1"/>
    <property type="molecule type" value="Genomic_DNA"/>
</dbReference>
<organism evidence="2">
    <name type="scientific">Timema shepardi</name>
    <name type="common">Walking stick</name>
    <dbReference type="NCBI Taxonomy" id="629360"/>
    <lineage>
        <taxon>Eukaryota</taxon>
        <taxon>Metazoa</taxon>
        <taxon>Ecdysozoa</taxon>
        <taxon>Arthropoda</taxon>
        <taxon>Hexapoda</taxon>
        <taxon>Insecta</taxon>
        <taxon>Pterygota</taxon>
        <taxon>Neoptera</taxon>
        <taxon>Polyneoptera</taxon>
        <taxon>Phasmatodea</taxon>
        <taxon>Timematodea</taxon>
        <taxon>Timematoidea</taxon>
        <taxon>Timematidae</taxon>
        <taxon>Timema</taxon>
    </lineage>
</organism>
<proteinExistence type="predicted"/>
<reference evidence="2" key="1">
    <citation type="submission" date="2020-11" db="EMBL/GenBank/DDBJ databases">
        <authorList>
            <person name="Tran Van P."/>
        </authorList>
    </citation>
    <scope>NUCLEOTIDE SEQUENCE</scope>
</reference>
<evidence type="ECO:0000256" key="1">
    <source>
        <dbReference type="SAM" id="Coils"/>
    </source>
</evidence>
<feature type="coiled-coil region" evidence="1">
    <location>
        <begin position="106"/>
        <end position="140"/>
    </location>
</feature>
<name>A0A7R9B8G6_TIMSH</name>
<gene>
    <name evidence="2" type="ORF">TSIB3V08_LOCUS11991</name>
</gene>
<protein>
    <submittedName>
        <fullName evidence="2">Uncharacterized protein</fullName>
    </submittedName>
</protein>
<sequence>MKNSHKPPLIARDAWMKVAKVLEQVQSASPGVENKKYKSVEEYEDDVLRHQMEVNHEKVSKALKEEYTEAEARHKYELKRSDDLSKQIEAEVERMTMSETLNEEGLERIQADAEALQLEINKLTQDIELQTQRIVELNTLIGA</sequence>
<dbReference type="AlphaFoldDB" id="A0A7R9B8G6"/>
<evidence type="ECO:0000313" key="2">
    <source>
        <dbReference type="EMBL" id="CAD7267989.1"/>
    </source>
</evidence>
<accession>A0A7R9B8G6</accession>